<protein>
    <recommendedName>
        <fullName evidence="3">Transmembrane protein</fullName>
    </recommendedName>
</protein>
<sequence>MERGRHRKTFVRSPVEVHINDTAITFVDGGHFVFRRNVPLFSFLLLSPVDRMVVCPFNLGIFSAAFTATEFLKVLTSAAFASIRCGLFACWFPIVTFVKGCDAIKAEFCV</sequence>
<evidence type="ECO:0000313" key="1">
    <source>
        <dbReference type="EMBL" id="GIY53764.1"/>
    </source>
</evidence>
<dbReference type="Proteomes" id="UP001054945">
    <property type="component" value="Unassembled WGS sequence"/>
</dbReference>
<name>A0AAV4U7H4_CAEEX</name>
<reference evidence="1 2" key="1">
    <citation type="submission" date="2021-06" db="EMBL/GenBank/DDBJ databases">
        <title>Caerostris extrusa draft genome.</title>
        <authorList>
            <person name="Kono N."/>
            <person name="Arakawa K."/>
        </authorList>
    </citation>
    <scope>NUCLEOTIDE SEQUENCE [LARGE SCALE GENOMIC DNA]</scope>
</reference>
<organism evidence="1 2">
    <name type="scientific">Caerostris extrusa</name>
    <name type="common">Bark spider</name>
    <name type="synonym">Caerostris bankana</name>
    <dbReference type="NCBI Taxonomy" id="172846"/>
    <lineage>
        <taxon>Eukaryota</taxon>
        <taxon>Metazoa</taxon>
        <taxon>Ecdysozoa</taxon>
        <taxon>Arthropoda</taxon>
        <taxon>Chelicerata</taxon>
        <taxon>Arachnida</taxon>
        <taxon>Araneae</taxon>
        <taxon>Araneomorphae</taxon>
        <taxon>Entelegynae</taxon>
        <taxon>Araneoidea</taxon>
        <taxon>Araneidae</taxon>
        <taxon>Caerostris</taxon>
    </lineage>
</organism>
<keyword evidence="2" id="KW-1185">Reference proteome</keyword>
<proteinExistence type="predicted"/>
<dbReference type="EMBL" id="BPLR01012402">
    <property type="protein sequence ID" value="GIY53764.1"/>
    <property type="molecule type" value="Genomic_DNA"/>
</dbReference>
<evidence type="ECO:0008006" key="3">
    <source>
        <dbReference type="Google" id="ProtNLM"/>
    </source>
</evidence>
<gene>
    <name evidence="1" type="ORF">CEXT_136901</name>
</gene>
<comment type="caution">
    <text evidence="1">The sequence shown here is derived from an EMBL/GenBank/DDBJ whole genome shotgun (WGS) entry which is preliminary data.</text>
</comment>
<accession>A0AAV4U7H4</accession>
<evidence type="ECO:0000313" key="2">
    <source>
        <dbReference type="Proteomes" id="UP001054945"/>
    </source>
</evidence>
<dbReference type="AlphaFoldDB" id="A0AAV4U7H4"/>